<dbReference type="InterPro" id="IPR036322">
    <property type="entry name" value="WD40_repeat_dom_sf"/>
</dbReference>
<keyword evidence="1" id="KW-0853">WD repeat</keyword>
<evidence type="ECO:0000313" key="3">
    <source>
        <dbReference type="EMBL" id="CAI3999072.1"/>
    </source>
</evidence>
<dbReference type="AlphaFoldDB" id="A0A9P1CXW2"/>
<dbReference type="InterPro" id="IPR015943">
    <property type="entry name" value="WD40/YVTN_repeat-like_dom_sf"/>
</dbReference>
<evidence type="ECO:0000313" key="5">
    <source>
        <dbReference type="Proteomes" id="UP001152797"/>
    </source>
</evidence>
<dbReference type="PANTHER" id="PTHR47822">
    <property type="entry name" value="CARBOHYDRATE BINDING DOMAIN CONTAINING PROTEIN"/>
    <property type="match status" value="1"/>
</dbReference>
<dbReference type="EMBL" id="CAMXCT010002580">
    <property type="protein sequence ID" value="CAI3999072.1"/>
    <property type="molecule type" value="Genomic_DNA"/>
</dbReference>
<dbReference type="Pfam" id="PF00400">
    <property type="entry name" value="WD40"/>
    <property type="match status" value="2"/>
</dbReference>
<protein>
    <submittedName>
        <fullName evidence="3">Uncharacterized protein</fullName>
    </submittedName>
</protein>
<dbReference type="Gene3D" id="2.130.10.10">
    <property type="entry name" value="YVTN repeat-like/Quinoprotein amine dehydrogenase"/>
    <property type="match status" value="2"/>
</dbReference>
<dbReference type="PANTHER" id="PTHR47822:SF2">
    <property type="entry name" value="F-BOX AND WD-40 DOMAIN PROTEIN 7"/>
    <property type="match status" value="1"/>
</dbReference>
<feature type="repeat" description="WD" evidence="1">
    <location>
        <begin position="158"/>
        <end position="201"/>
    </location>
</feature>
<sequence>MDFTGWQLSPVCITEPFDSEAFSVRFNPDNHFLAAAGGHGTVSVFNVSTGKEAYRLSRPGSHTVKQVCWRPETVTSSLRTRGVLVGVSTDGKVRQWHVTSGKCLEEFGAGSEHEQLFCVDYNHDGGLLATGGLKAIFVIDEETKKQTVRLEGGNYETTAGHSNRVQAVRFLPADAPWALISGGWDNSVQYWDLRAGHAVKAILGPHICGDSLDVSGDGRHLLTGSYRDQNPLELWDLAQEQRIKVIPWRSSGPQEPACFLYTARFSKDPHNSLIAAGGSFASKEDGGEAKILQYGGPAATAPSKCLGTVVDYTCLSADFASTQTGLLALGGTDGRVRIMSLKPEGSRPATQGYGSFHSKLSGLGSQNSSDQLEK</sequence>
<dbReference type="PROSITE" id="PS50294">
    <property type="entry name" value="WD_REPEATS_REGION"/>
    <property type="match status" value="1"/>
</dbReference>
<dbReference type="Proteomes" id="UP001152797">
    <property type="component" value="Unassembled WGS sequence"/>
</dbReference>
<gene>
    <name evidence="3" type="ORF">C1SCF055_LOCUS25322</name>
</gene>
<evidence type="ECO:0000313" key="4">
    <source>
        <dbReference type="EMBL" id="CAL1152447.1"/>
    </source>
</evidence>
<reference evidence="3" key="1">
    <citation type="submission" date="2022-10" db="EMBL/GenBank/DDBJ databases">
        <authorList>
            <person name="Chen Y."/>
            <person name="Dougan E. K."/>
            <person name="Chan C."/>
            <person name="Rhodes N."/>
            <person name="Thang M."/>
        </authorList>
    </citation>
    <scope>NUCLEOTIDE SEQUENCE</scope>
</reference>
<organism evidence="3">
    <name type="scientific">Cladocopium goreaui</name>
    <dbReference type="NCBI Taxonomy" id="2562237"/>
    <lineage>
        <taxon>Eukaryota</taxon>
        <taxon>Sar</taxon>
        <taxon>Alveolata</taxon>
        <taxon>Dinophyceae</taxon>
        <taxon>Suessiales</taxon>
        <taxon>Symbiodiniaceae</taxon>
        <taxon>Cladocopium</taxon>
    </lineage>
</organism>
<evidence type="ECO:0000256" key="2">
    <source>
        <dbReference type="SAM" id="MobiDB-lite"/>
    </source>
</evidence>
<dbReference type="EMBL" id="CAMXCT020002580">
    <property type="protein sequence ID" value="CAL1152447.1"/>
    <property type="molecule type" value="Genomic_DNA"/>
</dbReference>
<dbReference type="OrthoDB" id="439331at2759"/>
<dbReference type="PROSITE" id="PS50082">
    <property type="entry name" value="WD_REPEATS_2"/>
    <property type="match status" value="1"/>
</dbReference>
<evidence type="ECO:0000256" key="1">
    <source>
        <dbReference type="PROSITE-ProRule" id="PRU00221"/>
    </source>
</evidence>
<dbReference type="EMBL" id="CAMXCT030002580">
    <property type="protein sequence ID" value="CAL4786384.1"/>
    <property type="molecule type" value="Genomic_DNA"/>
</dbReference>
<proteinExistence type="predicted"/>
<keyword evidence="5" id="KW-1185">Reference proteome</keyword>
<dbReference type="SMART" id="SM00320">
    <property type="entry name" value="WD40"/>
    <property type="match status" value="6"/>
</dbReference>
<name>A0A9P1CXW2_9DINO</name>
<dbReference type="InterPro" id="IPR001680">
    <property type="entry name" value="WD40_rpt"/>
</dbReference>
<feature type="region of interest" description="Disordered" evidence="2">
    <location>
        <begin position="343"/>
        <end position="374"/>
    </location>
</feature>
<reference evidence="4" key="2">
    <citation type="submission" date="2024-04" db="EMBL/GenBank/DDBJ databases">
        <authorList>
            <person name="Chen Y."/>
            <person name="Shah S."/>
            <person name="Dougan E. K."/>
            <person name="Thang M."/>
            <person name="Chan C."/>
        </authorList>
    </citation>
    <scope>NUCLEOTIDE SEQUENCE [LARGE SCALE GENOMIC DNA]</scope>
</reference>
<dbReference type="SUPFAM" id="SSF50978">
    <property type="entry name" value="WD40 repeat-like"/>
    <property type="match status" value="1"/>
</dbReference>
<comment type="caution">
    <text evidence="3">The sequence shown here is derived from an EMBL/GenBank/DDBJ whole genome shotgun (WGS) entry which is preliminary data.</text>
</comment>
<feature type="compositionally biased region" description="Polar residues" evidence="2">
    <location>
        <begin position="363"/>
        <end position="374"/>
    </location>
</feature>
<accession>A0A9P1CXW2</accession>